<dbReference type="RefSeq" id="WP_025087902.1">
    <property type="nucleotide sequence ID" value="NZ_AZFT01000053.1"/>
</dbReference>
<evidence type="ECO:0000313" key="4">
    <source>
        <dbReference type="Proteomes" id="UP000051324"/>
    </source>
</evidence>
<evidence type="ECO:0000259" key="1">
    <source>
        <dbReference type="Pfam" id="PF05709"/>
    </source>
</evidence>
<dbReference type="EMBL" id="AZFT01000053">
    <property type="protein sequence ID" value="KRL83990.1"/>
    <property type="molecule type" value="Genomic_DNA"/>
</dbReference>
<feature type="domain" description="Siphovirus-type tail component C-terminal" evidence="2">
    <location>
        <begin position="170"/>
        <end position="248"/>
    </location>
</feature>
<dbReference type="Gene3D" id="2.60.120.860">
    <property type="match status" value="1"/>
</dbReference>
<evidence type="ECO:0000313" key="3">
    <source>
        <dbReference type="EMBL" id="KRL83990.1"/>
    </source>
</evidence>
<protein>
    <recommendedName>
        <fullName evidence="5">Phage tail protein</fullName>
    </recommendedName>
</protein>
<dbReference type="PATRIC" id="fig|1423724.4.peg.1317"/>
<organism evidence="3 4">
    <name type="scientific">Ligilactobacillus apodemi DSM 16634 = JCM 16172</name>
    <dbReference type="NCBI Taxonomy" id="1423724"/>
    <lineage>
        <taxon>Bacteria</taxon>
        <taxon>Bacillati</taxon>
        <taxon>Bacillota</taxon>
        <taxon>Bacilli</taxon>
        <taxon>Lactobacillales</taxon>
        <taxon>Lactobacillaceae</taxon>
        <taxon>Ligilactobacillus</taxon>
    </lineage>
</organism>
<dbReference type="Pfam" id="PF05709">
    <property type="entry name" value="Sipho_tail"/>
    <property type="match status" value="1"/>
</dbReference>
<dbReference type="InterPro" id="IPR008841">
    <property type="entry name" value="Siphovirus-type_tail_N"/>
</dbReference>
<keyword evidence="4" id="KW-1185">Reference proteome</keyword>
<accession>A0A0R1TRF4</accession>
<dbReference type="AlphaFoldDB" id="A0A0R1TRF4"/>
<dbReference type="Pfam" id="PF22768">
    <property type="entry name" value="SPP1_Dit"/>
    <property type="match status" value="1"/>
</dbReference>
<dbReference type="eggNOG" id="COG4722">
    <property type="taxonomic scope" value="Bacteria"/>
</dbReference>
<dbReference type="InterPro" id="IPR006520">
    <property type="entry name" value="Dit_BPSPP_N"/>
</dbReference>
<reference evidence="3 4" key="1">
    <citation type="journal article" date="2015" name="Genome Announc.">
        <title>Expanding the biotechnology potential of lactobacilli through comparative genomics of 213 strains and associated genera.</title>
        <authorList>
            <person name="Sun Z."/>
            <person name="Harris H.M."/>
            <person name="McCann A."/>
            <person name="Guo C."/>
            <person name="Argimon S."/>
            <person name="Zhang W."/>
            <person name="Yang X."/>
            <person name="Jeffery I.B."/>
            <person name="Cooney J.C."/>
            <person name="Kagawa T.F."/>
            <person name="Liu W."/>
            <person name="Song Y."/>
            <person name="Salvetti E."/>
            <person name="Wrobel A."/>
            <person name="Rasinkangas P."/>
            <person name="Parkhill J."/>
            <person name="Rea M.C."/>
            <person name="O'Sullivan O."/>
            <person name="Ritari J."/>
            <person name="Douillard F.P."/>
            <person name="Paul Ross R."/>
            <person name="Yang R."/>
            <person name="Briner A.E."/>
            <person name="Felis G.E."/>
            <person name="de Vos W.M."/>
            <person name="Barrangou R."/>
            <person name="Klaenhammer T.R."/>
            <person name="Caufield P.W."/>
            <person name="Cui Y."/>
            <person name="Zhang H."/>
            <person name="O'Toole P.W."/>
        </authorList>
    </citation>
    <scope>NUCLEOTIDE SEQUENCE [LARGE SCALE GENOMIC DNA]</scope>
    <source>
        <strain evidence="3 4">DSM 16634</strain>
    </source>
</reference>
<dbReference type="Proteomes" id="UP000051324">
    <property type="component" value="Unassembled WGS sequence"/>
</dbReference>
<dbReference type="OrthoDB" id="3078561at2"/>
<comment type="caution">
    <text evidence="3">The sequence shown here is derived from an EMBL/GenBank/DDBJ whole genome shotgun (WGS) entry which is preliminary data.</text>
</comment>
<dbReference type="NCBIfam" id="TIGR01633">
    <property type="entry name" value="phi3626_gp14_N"/>
    <property type="match status" value="1"/>
</dbReference>
<name>A0A0R1TRF4_9LACO</name>
<dbReference type="InterPro" id="IPR054738">
    <property type="entry name" value="Siphovirus-type_tail_C"/>
</dbReference>
<gene>
    <name evidence="3" type="ORF">FC32_GL001261</name>
</gene>
<evidence type="ECO:0008006" key="5">
    <source>
        <dbReference type="Google" id="ProtNLM"/>
    </source>
</evidence>
<evidence type="ECO:0000259" key="2">
    <source>
        <dbReference type="Pfam" id="PF22768"/>
    </source>
</evidence>
<sequence>MYDFRDLQPRAEPSPSLPLEAICYAGKWLDREIPEFETLVVEGRAGFERQINAPDRVGDGSLYLNSRIKERKITVTFRLLCNTIERYNKSLAKLNQLTYATNVEVKFADEQDYHYIGTIESISLDKPLFSTTGKIEIVCADPYKYSTAKTINFTGTSINVLDIELSYPQTPKLIEFTPNEAISKFEMRTNDSKVFTFNESIGAGTKLTIDFTKLTVKLNTVQHLMGLKLSSNFSDFYIRNGTVITLNARGYFKMIYEVKRL</sequence>
<feature type="domain" description="Siphovirus-type tail component RIFT-related" evidence="1">
    <location>
        <begin position="59"/>
        <end position="137"/>
    </location>
</feature>
<dbReference type="Gene3D" id="2.40.30.200">
    <property type="match status" value="1"/>
</dbReference>
<dbReference type="STRING" id="1423724.FC32_GL001261"/>
<proteinExistence type="predicted"/>